<name>A0A328AWA4_9CAUL</name>
<gene>
    <name evidence="1" type="ORF">DJ021_05900</name>
</gene>
<dbReference type="Pfam" id="PF04390">
    <property type="entry name" value="LptE"/>
    <property type="match status" value="1"/>
</dbReference>
<dbReference type="OrthoDB" id="8480109at2"/>
<dbReference type="RefSeq" id="WP_111456663.1">
    <property type="nucleotide sequence ID" value="NZ_QFYP01000001.1"/>
</dbReference>
<evidence type="ECO:0000313" key="2">
    <source>
        <dbReference type="Proteomes" id="UP000249842"/>
    </source>
</evidence>
<accession>A0A328AWA4</accession>
<evidence type="ECO:0008006" key="3">
    <source>
        <dbReference type="Google" id="ProtNLM"/>
    </source>
</evidence>
<dbReference type="Gene3D" id="3.30.160.150">
    <property type="entry name" value="Lipoprotein like domain"/>
    <property type="match status" value="1"/>
</dbReference>
<dbReference type="GO" id="GO:0019867">
    <property type="term" value="C:outer membrane"/>
    <property type="evidence" value="ECO:0007669"/>
    <property type="project" value="InterPro"/>
</dbReference>
<reference evidence="2" key="1">
    <citation type="submission" date="2018-05" db="EMBL/GenBank/DDBJ databases">
        <authorList>
            <person name="Li X."/>
        </authorList>
    </citation>
    <scope>NUCLEOTIDE SEQUENCE [LARGE SCALE GENOMIC DNA]</scope>
    <source>
        <strain evidence="2">HKS-05</strain>
    </source>
</reference>
<evidence type="ECO:0000313" key="1">
    <source>
        <dbReference type="EMBL" id="RAK59370.1"/>
    </source>
</evidence>
<proteinExistence type="predicted"/>
<dbReference type="EMBL" id="QFYP01000001">
    <property type="protein sequence ID" value="RAK59370.1"/>
    <property type="molecule type" value="Genomic_DNA"/>
</dbReference>
<dbReference type="AlphaFoldDB" id="A0A328AWA4"/>
<comment type="caution">
    <text evidence="1">The sequence shown here is derived from an EMBL/GenBank/DDBJ whole genome shotgun (WGS) entry which is preliminary data.</text>
</comment>
<organism evidence="1 2">
    <name type="scientific">Phenylobacterium hankyongense</name>
    <dbReference type="NCBI Taxonomy" id="1813876"/>
    <lineage>
        <taxon>Bacteria</taxon>
        <taxon>Pseudomonadati</taxon>
        <taxon>Pseudomonadota</taxon>
        <taxon>Alphaproteobacteria</taxon>
        <taxon>Caulobacterales</taxon>
        <taxon>Caulobacteraceae</taxon>
        <taxon>Phenylobacterium</taxon>
    </lineage>
</organism>
<protein>
    <recommendedName>
        <fullName evidence="3">LPS-assembly lipoprotein</fullName>
    </recommendedName>
</protein>
<dbReference type="PROSITE" id="PS51257">
    <property type="entry name" value="PROKAR_LIPOPROTEIN"/>
    <property type="match status" value="1"/>
</dbReference>
<dbReference type="InterPro" id="IPR007485">
    <property type="entry name" value="LPS_assembly_LptE"/>
</dbReference>
<dbReference type="GO" id="GO:0043165">
    <property type="term" value="P:Gram-negative-bacterium-type cell outer membrane assembly"/>
    <property type="evidence" value="ECO:0007669"/>
    <property type="project" value="InterPro"/>
</dbReference>
<sequence length="173" mass="18664">MRARLALAPTLALVLALGASGLAGCGFTPLYAQPGVTSNLAAIDVVAPQGRTGFLIRQHLDDAFAKNRTIAPEYQMHLALGEARYPRGVRIDNVATRYEYVLTADYSLTRLPSGSLAKRGRVRVELTYDSADQPYASIAAQQDAQDRAAQEAARRIQLELAVWLANGAKPQKG</sequence>
<dbReference type="Proteomes" id="UP000249842">
    <property type="component" value="Unassembled WGS sequence"/>
</dbReference>
<keyword evidence="2" id="KW-1185">Reference proteome</keyword>